<protein>
    <submittedName>
        <fullName evidence="2">Uncharacterized protein</fullName>
    </submittedName>
</protein>
<evidence type="ECO:0000256" key="1">
    <source>
        <dbReference type="PROSITE-ProRule" id="PRU00023"/>
    </source>
</evidence>
<dbReference type="PANTHER" id="PTHR24128">
    <property type="entry name" value="HOMEOBOX PROTEIN WARIAI"/>
    <property type="match status" value="1"/>
</dbReference>
<dbReference type="Proteomes" id="UP000325577">
    <property type="component" value="Linkage Group LG0"/>
</dbReference>
<dbReference type="InterPro" id="IPR036770">
    <property type="entry name" value="Ankyrin_rpt-contain_sf"/>
</dbReference>
<evidence type="ECO:0000313" key="3">
    <source>
        <dbReference type="Proteomes" id="UP000325577"/>
    </source>
</evidence>
<dbReference type="Pfam" id="PF12796">
    <property type="entry name" value="Ank_2"/>
    <property type="match status" value="1"/>
</dbReference>
<keyword evidence="1" id="KW-0040">ANK repeat</keyword>
<name>A0A5J5C8R3_9ASTE</name>
<sequence length="141" mass="15908">MDERLAKIARLGDVVALNALLKEDPFILEKEINQDGFTPMHMASARGHVDIVRELLMLGKGHLCLLKDKGARTPLHWAAIKGRVEIIKELLDNSCHQAVHEVTARGETVLHLAVKNNQFEALRVFVDWLKRDDCLEELPNA</sequence>
<dbReference type="AlphaFoldDB" id="A0A5J5C8R3"/>
<dbReference type="Gene3D" id="1.25.40.20">
    <property type="entry name" value="Ankyrin repeat-containing domain"/>
    <property type="match status" value="1"/>
</dbReference>
<dbReference type="SMART" id="SM00248">
    <property type="entry name" value="ANK"/>
    <property type="match status" value="3"/>
</dbReference>
<organism evidence="2 3">
    <name type="scientific">Nyssa sinensis</name>
    <dbReference type="NCBI Taxonomy" id="561372"/>
    <lineage>
        <taxon>Eukaryota</taxon>
        <taxon>Viridiplantae</taxon>
        <taxon>Streptophyta</taxon>
        <taxon>Embryophyta</taxon>
        <taxon>Tracheophyta</taxon>
        <taxon>Spermatophyta</taxon>
        <taxon>Magnoliopsida</taxon>
        <taxon>eudicotyledons</taxon>
        <taxon>Gunneridae</taxon>
        <taxon>Pentapetalae</taxon>
        <taxon>asterids</taxon>
        <taxon>Cornales</taxon>
        <taxon>Nyssaceae</taxon>
        <taxon>Nyssa</taxon>
    </lineage>
</organism>
<proteinExistence type="predicted"/>
<feature type="repeat" description="ANK" evidence="1">
    <location>
        <begin position="35"/>
        <end position="59"/>
    </location>
</feature>
<feature type="repeat" description="ANK" evidence="1">
    <location>
        <begin position="70"/>
        <end position="94"/>
    </location>
</feature>
<dbReference type="PANTHER" id="PTHR24128:SF61">
    <property type="entry name" value="ANKYRIN REPEAT-CONTAINING PROTEIN BDA1-LIKE"/>
    <property type="match status" value="1"/>
</dbReference>
<dbReference type="PROSITE" id="PS50297">
    <property type="entry name" value="ANK_REP_REGION"/>
    <property type="match status" value="2"/>
</dbReference>
<gene>
    <name evidence="2" type="ORF">F0562_002096</name>
</gene>
<evidence type="ECO:0000313" key="2">
    <source>
        <dbReference type="EMBL" id="KAA8550412.1"/>
    </source>
</evidence>
<dbReference type="Pfam" id="PF00023">
    <property type="entry name" value="Ank"/>
    <property type="match status" value="1"/>
</dbReference>
<reference evidence="2 3" key="1">
    <citation type="submission" date="2019-09" db="EMBL/GenBank/DDBJ databases">
        <title>A chromosome-level genome assembly of the Chinese tupelo Nyssa sinensis.</title>
        <authorList>
            <person name="Yang X."/>
            <person name="Kang M."/>
            <person name="Yang Y."/>
            <person name="Xiong H."/>
            <person name="Wang M."/>
            <person name="Zhang Z."/>
            <person name="Wang Z."/>
            <person name="Wu H."/>
            <person name="Ma T."/>
            <person name="Liu J."/>
            <person name="Xi Z."/>
        </authorList>
    </citation>
    <scope>NUCLEOTIDE SEQUENCE [LARGE SCALE GENOMIC DNA]</scope>
    <source>
        <strain evidence="2">J267</strain>
        <tissue evidence="2">Leaf</tissue>
    </source>
</reference>
<keyword evidence="3" id="KW-1185">Reference proteome</keyword>
<dbReference type="EMBL" id="CM018031">
    <property type="protein sequence ID" value="KAA8550412.1"/>
    <property type="molecule type" value="Genomic_DNA"/>
</dbReference>
<dbReference type="PROSITE" id="PS50088">
    <property type="entry name" value="ANK_REPEAT"/>
    <property type="match status" value="2"/>
</dbReference>
<dbReference type="SUPFAM" id="SSF48403">
    <property type="entry name" value="Ankyrin repeat"/>
    <property type="match status" value="1"/>
</dbReference>
<dbReference type="InterPro" id="IPR002110">
    <property type="entry name" value="Ankyrin_rpt"/>
</dbReference>
<dbReference type="OrthoDB" id="1163311at2759"/>
<accession>A0A5J5C8R3</accession>